<feature type="transmembrane region" description="Helical" evidence="1">
    <location>
        <begin position="42"/>
        <end position="62"/>
    </location>
</feature>
<keyword evidence="3" id="KW-1185">Reference proteome</keyword>
<feature type="transmembrane region" description="Helical" evidence="1">
    <location>
        <begin position="12"/>
        <end position="36"/>
    </location>
</feature>
<evidence type="ECO:0000313" key="2">
    <source>
        <dbReference type="EMBL" id="CUO02124.1"/>
    </source>
</evidence>
<dbReference type="RefSeq" id="WP_055259453.1">
    <property type="nucleotide sequence ID" value="NZ_BCMV01000008.1"/>
</dbReference>
<sequence length="82" mass="9116">MLEEENGLLRMLVAQVIDQIIIILISLMIVFIFAAILSFAGYYIISVASVLLIAYVIINILYRPIMKASPLGETLGGKLIYK</sequence>
<evidence type="ECO:0000313" key="3">
    <source>
        <dbReference type="Proteomes" id="UP000095488"/>
    </source>
</evidence>
<organism evidence="2 3">
    <name type="scientific">Sarcina ventriculi</name>
    <name type="common">Clostridium ventriculi</name>
    <dbReference type="NCBI Taxonomy" id="1267"/>
    <lineage>
        <taxon>Bacteria</taxon>
        <taxon>Bacillati</taxon>
        <taxon>Bacillota</taxon>
        <taxon>Clostridia</taxon>
        <taxon>Eubacteriales</taxon>
        <taxon>Clostridiaceae</taxon>
        <taxon>Sarcina</taxon>
    </lineage>
</organism>
<keyword evidence="1" id="KW-0472">Membrane</keyword>
<gene>
    <name evidence="2" type="ORF">ERS852473_01688</name>
</gene>
<accession>A0ABP2ATU8</accession>
<comment type="caution">
    <text evidence="2">The sequence shown here is derived from an EMBL/GenBank/DDBJ whole genome shotgun (WGS) entry which is preliminary data.</text>
</comment>
<protein>
    <submittedName>
        <fullName evidence="2">Uncharacterized protein</fullName>
    </submittedName>
</protein>
<dbReference type="Proteomes" id="UP000095488">
    <property type="component" value="Unassembled WGS sequence"/>
</dbReference>
<evidence type="ECO:0000256" key="1">
    <source>
        <dbReference type="SAM" id="Phobius"/>
    </source>
</evidence>
<keyword evidence="1" id="KW-1133">Transmembrane helix</keyword>
<dbReference type="EMBL" id="CYZR01000005">
    <property type="protein sequence ID" value="CUO02124.1"/>
    <property type="molecule type" value="Genomic_DNA"/>
</dbReference>
<keyword evidence="1" id="KW-0812">Transmembrane</keyword>
<reference evidence="2 3" key="1">
    <citation type="submission" date="2015-09" db="EMBL/GenBank/DDBJ databases">
        <authorList>
            <consortium name="Pathogen Informatics"/>
            <person name="Wu L."/>
            <person name="Ma J."/>
        </authorList>
    </citation>
    <scope>NUCLEOTIDE SEQUENCE [LARGE SCALE GENOMIC DNA]</scope>
    <source>
        <strain evidence="2 3">2789STDY5834858</strain>
    </source>
</reference>
<proteinExistence type="predicted"/>
<name>A0ABP2ATU8_SARVE</name>